<dbReference type="Pfam" id="PF08263">
    <property type="entry name" value="LRRNT_2"/>
    <property type="match status" value="1"/>
</dbReference>
<feature type="domain" description="Disease resistance R13L4/SHOC-2-like LRR" evidence="13">
    <location>
        <begin position="324"/>
        <end position="480"/>
    </location>
</feature>
<protein>
    <recommendedName>
        <fullName evidence="16">Leucine-rich repeat-containing N-terminal plant-type domain-containing protein</fullName>
    </recommendedName>
</protein>
<evidence type="ECO:0000256" key="10">
    <source>
        <dbReference type="ARBA" id="ARBA00023180"/>
    </source>
</evidence>
<dbReference type="Pfam" id="PF13855">
    <property type="entry name" value="LRR_8"/>
    <property type="match status" value="2"/>
</dbReference>
<keyword evidence="7" id="KW-0677">Repeat</keyword>
<sequence length="966" mass="107309">MLLFQFLHFTSSCKEIEKKALLEFKQNLTDPRGRLSSWKGEDCCKWSGVSCSSIAENVIKLSLRNILSSDSDADAEAGGLSGEVSSSLLQLKYLRHIDLSMNNFGGAPVPDFLGSFTRLRYLNLSGASFGGRIPPTLGNLSRLLYLDLSLYTMDSVENDLQWLRRLFSLKYLNLKGLDLHTSSSNWLESVNTLPSLLELHLAQCQLLDLPPSLPSSLNLTSLLVLDLSNNQFNSTLPKWLFNLTTLKSLDLNSNNLYGALPRAFSELTSLEYLDLSSNFGLEGPLPQGLGSLCNLQKLFLSFNKLNGGVTEFMDDLSECMHGNLESLNLGYNEFNGNLPSSLGYLKKLRYLILWENSFKGSIPQTIGNLSSLEELYLSNNQMSGNIPESFGQLKSLYTVDISHNSWEGVVTEAHLANLSSLREISIGRFSSNITLIFNISSNWRPPFNKLKYVKIQGCQLGPKFPTFLRNQTDLQTIVINFARISDGIPAWFLEMDLELNEFDVSNNQLSGEVPKMLRFSLDSNVDLSENNFEGPLPLWSSNVTTLYLRGNRFSGPIPQDIGTALPLLTDLDISRNSLNGTIPSSTSNLTQLTNLVISSNNLQGQIPDVWTNTPMIYLIDMSNNTLSGTIPSSIGFLRSLKFLVLSSNNLSGELPFSLSNCTELASLDLGDNTFSGTIPPWIGAKMASLLILRLRNNSLKGNIPSQLCNLSVLHILDLSKNALSGPVPVCVRNLSGFQTDFTSDITERYQGRLQLVAKGRILQYDSILYLVNSMDLSINNLSGEIPDEITALFRLGTLNLSRNHLIGRIPPNMDRLERIETLDFSNNRLSGPIPLSMASLTFLNHLNLSYNNLSDQIPTGNQFETFNDPSIYEGNAYLCGAPLPRCNRSEIAPSPDVDDAVDQDRLEKLWLFVSAGAGFFVGFWGVCGSFVVKKRLRDAYFKFVDSVFHRIQLGISSNTWCITQNR</sequence>
<dbReference type="EMBL" id="SDAM02000040">
    <property type="protein sequence ID" value="KAH6835099.1"/>
    <property type="molecule type" value="Genomic_DNA"/>
</dbReference>
<evidence type="ECO:0000259" key="12">
    <source>
        <dbReference type="Pfam" id="PF08263"/>
    </source>
</evidence>
<dbReference type="PANTHER" id="PTHR48063">
    <property type="entry name" value="LRR RECEPTOR-LIKE KINASE"/>
    <property type="match status" value="1"/>
</dbReference>
<organism evidence="14 15">
    <name type="scientific">Perilla frutescens var. hirtella</name>
    <name type="common">Perilla citriodora</name>
    <name type="synonym">Perilla setoyensis</name>
    <dbReference type="NCBI Taxonomy" id="608512"/>
    <lineage>
        <taxon>Eukaryota</taxon>
        <taxon>Viridiplantae</taxon>
        <taxon>Streptophyta</taxon>
        <taxon>Embryophyta</taxon>
        <taxon>Tracheophyta</taxon>
        <taxon>Spermatophyta</taxon>
        <taxon>Magnoliopsida</taxon>
        <taxon>eudicotyledons</taxon>
        <taxon>Gunneridae</taxon>
        <taxon>Pentapetalae</taxon>
        <taxon>asterids</taxon>
        <taxon>lamiids</taxon>
        <taxon>Lamiales</taxon>
        <taxon>Lamiaceae</taxon>
        <taxon>Nepetoideae</taxon>
        <taxon>Elsholtzieae</taxon>
        <taxon>Perilla</taxon>
    </lineage>
</organism>
<dbReference type="FunFam" id="3.80.10.10:FF:000649">
    <property type="entry name" value="Leucine Rich Repeat family protein"/>
    <property type="match status" value="1"/>
</dbReference>
<dbReference type="SUPFAM" id="SSF52058">
    <property type="entry name" value="L domain-like"/>
    <property type="match status" value="1"/>
</dbReference>
<keyword evidence="4" id="KW-0433">Leucine-rich repeat</keyword>
<dbReference type="InterPro" id="IPR013210">
    <property type="entry name" value="LRR_N_plant-typ"/>
</dbReference>
<dbReference type="FunFam" id="3.80.10.10:FF:000041">
    <property type="entry name" value="LRR receptor-like serine/threonine-protein kinase ERECTA"/>
    <property type="match status" value="1"/>
</dbReference>
<dbReference type="AlphaFoldDB" id="A0AAD4JKP7"/>
<comment type="subcellular location">
    <subcellularLocation>
        <location evidence="1">Cell membrane</location>
        <topology evidence="1">Single-pass type I membrane protein</topology>
    </subcellularLocation>
</comment>
<dbReference type="InterPro" id="IPR046956">
    <property type="entry name" value="RLP23-like"/>
</dbReference>
<dbReference type="FunFam" id="3.80.10.10:FF:000111">
    <property type="entry name" value="LRR receptor-like serine/threonine-protein kinase ERECTA"/>
    <property type="match status" value="1"/>
</dbReference>
<keyword evidence="15" id="KW-1185">Reference proteome</keyword>
<dbReference type="SUPFAM" id="SSF52047">
    <property type="entry name" value="RNI-like"/>
    <property type="match status" value="2"/>
</dbReference>
<dbReference type="InterPro" id="IPR001611">
    <property type="entry name" value="Leu-rich_rpt"/>
</dbReference>
<keyword evidence="6" id="KW-0732">Signal</keyword>
<dbReference type="Gene3D" id="3.80.10.10">
    <property type="entry name" value="Ribonuclease Inhibitor"/>
    <property type="match status" value="4"/>
</dbReference>
<dbReference type="GO" id="GO:0051707">
    <property type="term" value="P:response to other organism"/>
    <property type="evidence" value="ECO:0007669"/>
    <property type="project" value="UniProtKB-ARBA"/>
</dbReference>
<evidence type="ECO:0000256" key="11">
    <source>
        <dbReference type="SAM" id="Phobius"/>
    </source>
</evidence>
<keyword evidence="3" id="KW-1003">Cell membrane</keyword>
<dbReference type="InterPro" id="IPR003591">
    <property type="entry name" value="Leu-rich_rpt_typical-subtyp"/>
</dbReference>
<feature type="transmembrane region" description="Helical" evidence="11">
    <location>
        <begin position="909"/>
        <end position="932"/>
    </location>
</feature>
<gene>
    <name evidence="14" type="ORF">C2S53_012614</name>
</gene>
<dbReference type="GO" id="GO:0005886">
    <property type="term" value="C:plasma membrane"/>
    <property type="evidence" value="ECO:0007669"/>
    <property type="project" value="UniProtKB-SubCell"/>
</dbReference>
<comment type="caution">
    <text evidence="14">The sequence shown here is derived from an EMBL/GenBank/DDBJ whole genome shotgun (WGS) entry which is preliminary data.</text>
</comment>
<evidence type="ECO:0000259" key="13">
    <source>
        <dbReference type="Pfam" id="PF23598"/>
    </source>
</evidence>
<evidence type="ECO:0000256" key="3">
    <source>
        <dbReference type="ARBA" id="ARBA00022475"/>
    </source>
</evidence>
<evidence type="ECO:0000256" key="5">
    <source>
        <dbReference type="ARBA" id="ARBA00022692"/>
    </source>
</evidence>
<dbReference type="SMART" id="SM00369">
    <property type="entry name" value="LRR_TYP"/>
    <property type="match status" value="10"/>
</dbReference>
<dbReference type="Pfam" id="PF23598">
    <property type="entry name" value="LRR_14"/>
    <property type="match status" value="1"/>
</dbReference>
<keyword evidence="5 11" id="KW-0812">Transmembrane</keyword>
<reference evidence="14 15" key="1">
    <citation type="journal article" date="2021" name="Nat. Commun.">
        <title>Incipient diploidization of the medicinal plant Perilla within 10,000 years.</title>
        <authorList>
            <person name="Zhang Y."/>
            <person name="Shen Q."/>
            <person name="Leng L."/>
            <person name="Zhang D."/>
            <person name="Chen S."/>
            <person name="Shi Y."/>
            <person name="Ning Z."/>
            <person name="Chen S."/>
        </authorList>
    </citation>
    <scope>NUCLEOTIDE SEQUENCE [LARGE SCALE GENOMIC DNA]</scope>
    <source>
        <strain evidence="15">cv. PC099</strain>
    </source>
</reference>
<keyword evidence="8 11" id="KW-1133">Transmembrane helix</keyword>
<dbReference type="PANTHER" id="PTHR48063:SF81">
    <property type="entry name" value="LEUCINE-RICH REPEAT-CONTAINING N-TERMINAL PLANT-TYPE DOMAIN-CONTAINING PROTEIN"/>
    <property type="match status" value="1"/>
</dbReference>
<evidence type="ECO:0008006" key="16">
    <source>
        <dbReference type="Google" id="ProtNLM"/>
    </source>
</evidence>
<evidence type="ECO:0000313" key="14">
    <source>
        <dbReference type="EMBL" id="KAH6835099.1"/>
    </source>
</evidence>
<evidence type="ECO:0000313" key="15">
    <source>
        <dbReference type="Proteomes" id="UP001190926"/>
    </source>
</evidence>
<dbReference type="FunFam" id="3.80.10.10:FF:000095">
    <property type="entry name" value="LRR receptor-like serine/threonine-protein kinase GSO1"/>
    <property type="match status" value="1"/>
</dbReference>
<dbReference type="Pfam" id="PF00560">
    <property type="entry name" value="LRR_1"/>
    <property type="match status" value="8"/>
</dbReference>
<keyword evidence="9 11" id="KW-0472">Membrane</keyword>
<keyword evidence="10" id="KW-0325">Glycoprotein</keyword>
<dbReference type="Proteomes" id="UP001190926">
    <property type="component" value="Unassembled WGS sequence"/>
</dbReference>
<feature type="domain" description="Leucine-rich repeat-containing N-terminal plant-type" evidence="12">
    <location>
        <begin position="17"/>
        <end position="52"/>
    </location>
</feature>
<evidence type="ECO:0000256" key="9">
    <source>
        <dbReference type="ARBA" id="ARBA00023136"/>
    </source>
</evidence>
<dbReference type="InterPro" id="IPR055414">
    <property type="entry name" value="LRR_R13L4/SHOC2-like"/>
</dbReference>
<accession>A0AAD4JKP7</accession>
<dbReference type="SMART" id="SM00365">
    <property type="entry name" value="LRR_SD22"/>
    <property type="match status" value="5"/>
</dbReference>
<evidence type="ECO:0000256" key="7">
    <source>
        <dbReference type="ARBA" id="ARBA00022737"/>
    </source>
</evidence>
<evidence type="ECO:0000256" key="4">
    <source>
        <dbReference type="ARBA" id="ARBA00022614"/>
    </source>
</evidence>
<comment type="similarity">
    <text evidence="2">Belongs to the RLP family.</text>
</comment>
<evidence type="ECO:0000256" key="2">
    <source>
        <dbReference type="ARBA" id="ARBA00009592"/>
    </source>
</evidence>
<evidence type="ECO:0000256" key="1">
    <source>
        <dbReference type="ARBA" id="ARBA00004251"/>
    </source>
</evidence>
<proteinExistence type="inferred from homology"/>
<evidence type="ECO:0000256" key="6">
    <source>
        <dbReference type="ARBA" id="ARBA00022729"/>
    </source>
</evidence>
<evidence type="ECO:0000256" key="8">
    <source>
        <dbReference type="ARBA" id="ARBA00022989"/>
    </source>
</evidence>
<name>A0AAD4JKP7_PERFH</name>
<dbReference type="GO" id="GO:0006952">
    <property type="term" value="P:defense response"/>
    <property type="evidence" value="ECO:0007669"/>
    <property type="project" value="UniProtKB-ARBA"/>
</dbReference>
<dbReference type="InterPro" id="IPR032675">
    <property type="entry name" value="LRR_dom_sf"/>
</dbReference>